<dbReference type="PANTHER" id="PTHR43085:SF57">
    <property type="entry name" value="CARBOHYDRATE KINASE PFKB DOMAIN-CONTAINING PROTEIN"/>
    <property type="match status" value="1"/>
</dbReference>
<dbReference type="InterPro" id="IPR029056">
    <property type="entry name" value="Ribokinase-like"/>
</dbReference>
<dbReference type="STRING" id="926571.NVIE_005540"/>
<protein>
    <submittedName>
        <fullName evidence="5">PfkB family carbohydrate kinase</fullName>
        <ecNumber evidence="5">2.7.1.-</ecNumber>
    </submittedName>
</protein>
<dbReference type="PANTHER" id="PTHR43085">
    <property type="entry name" value="HEXOKINASE FAMILY MEMBER"/>
    <property type="match status" value="1"/>
</dbReference>
<dbReference type="InterPro" id="IPR002173">
    <property type="entry name" value="Carboh/pur_kinase_PfkB_CS"/>
</dbReference>
<dbReference type="OrthoDB" id="26949at2157"/>
<dbReference type="InterPro" id="IPR050306">
    <property type="entry name" value="PfkB_Carbo_kinase"/>
</dbReference>
<dbReference type="PROSITE" id="PS00584">
    <property type="entry name" value="PFKB_KINASES_2"/>
    <property type="match status" value="1"/>
</dbReference>
<keyword evidence="2 5" id="KW-0808">Transferase</keyword>
<evidence type="ECO:0000313" key="5">
    <source>
        <dbReference type="EMBL" id="AIC14754.1"/>
    </source>
</evidence>
<proteinExistence type="inferred from homology"/>
<dbReference type="RefSeq" id="WP_075053908.1">
    <property type="nucleotide sequence ID" value="NZ_CP007536.1"/>
</dbReference>
<reference evidence="5 6" key="1">
    <citation type="journal article" date="2014" name="Int. J. Syst. Evol. Microbiol.">
        <title>Nitrososphaera viennensis gen. nov., sp. nov., an aerobic and mesophilic, ammonia-oxidizing archaeon from soil and a member of the archaeal phylum Thaumarchaeota.</title>
        <authorList>
            <person name="Stieglmeier M."/>
            <person name="Klingl A."/>
            <person name="Alves R.J."/>
            <person name="Rittmann S.K."/>
            <person name="Melcher M."/>
            <person name="Leisch N."/>
            <person name="Schleper C."/>
        </authorList>
    </citation>
    <scope>NUCLEOTIDE SEQUENCE [LARGE SCALE GENOMIC DNA]</scope>
    <source>
        <strain evidence="5">EN76</strain>
    </source>
</reference>
<dbReference type="Proteomes" id="UP000027093">
    <property type="component" value="Chromosome"/>
</dbReference>
<dbReference type="SUPFAM" id="SSF53613">
    <property type="entry name" value="Ribokinase-like"/>
    <property type="match status" value="1"/>
</dbReference>
<organism evidence="5 6">
    <name type="scientific">Nitrososphaera viennensis EN76</name>
    <dbReference type="NCBI Taxonomy" id="926571"/>
    <lineage>
        <taxon>Archaea</taxon>
        <taxon>Nitrososphaerota</taxon>
        <taxon>Nitrososphaeria</taxon>
        <taxon>Nitrososphaerales</taxon>
        <taxon>Nitrososphaeraceae</taxon>
        <taxon>Nitrososphaera</taxon>
    </lineage>
</organism>
<dbReference type="KEGG" id="nvn:NVIE_005540"/>
<dbReference type="HOGENOM" id="CLU_961782_0_0_2"/>
<keyword evidence="6" id="KW-1185">Reference proteome</keyword>
<evidence type="ECO:0000256" key="3">
    <source>
        <dbReference type="ARBA" id="ARBA00022777"/>
    </source>
</evidence>
<feature type="domain" description="Carbohydrate kinase PfkB" evidence="4">
    <location>
        <begin position="17"/>
        <end position="268"/>
    </location>
</feature>
<evidence type="ECO:0000256" key="1">
    <source>
        <dbReference type="ARBA" id="ARBA00010688"/>
    </source>
</evidence>
<name>A0A060HDE7_9ARCH</name>
<accession>A0A060HDE7</accession>
<dbReference type="GO" id="GO:0016301">
    <property type="term" value="F:kinase activity"/>
    <property type="evidence" value="ECO:0007669"/>
    <property type="project" value="UniProtKB-KW"/>
</dbReference>
<dbReference type="EMBL" id="CP007536">
    <property type="protein sequence ID" value="AIC14754.1"/>
    <property type="molecule type" value="Genomic_DNA"/>
</dbReference>
<evidence type="ECO:0000313" key="6">
    <source>
        <dbReference type="Proteomes" id="UP000027093"/>
    </source>
</evidence>
<dbReference type="GeneID" id="74945818"/>
<comment type="similarity">
    <text evidence="1">Belongs to the carbohydrate kinase PfkB family.</text>
</comment>
<dbReference type="AlphaFoldDB" id="A0A060HDE7"/>
<sequence>MKIGIASHVVLDTIKGADGTVVESMGGPPCYCGITARRFGFDVELATRVGGDFPEEQRNFLRDNSITLKEDRHVAKDAQTTRFRLEMEGDLRRLFLQSRCEPVSERQIQDAKVDCWLASPVIDEVPPDTLVAIKKHRGKKNFVMLDPQGYMRRAGPDGGSISFVDKLDIDLSGITALKVDRQEMSALTGGMEGLEGMRALQARGVEFVVATEHRVVHLLHKDMHYWIKLRDIDTPDSTGAGDILAAGFACGYVKEKDPLWAICFGAGALRAALETKEPGLAKIPPMNKIESSASYFYNTVSFKRL</sequence>
<evidence type="ECO:0000259" key="4">
    <source>
        <dbReference type="Pfam" id="PF00294"/>
    </source>
</evidence>
<dbReference type="Gene3D" id="3.40.1190.20">
    <property type="match status" value="1"/>
</dbReference>
<dbReference type="Pfam" id="PF00294">
    <property type="entry name" value="PfkB"/>
    <property type="match status" value="1"/>
</dbReference>
<dbReference type="EC" id="2.7.1.-" evidence="5"/>
<keyword evidence="3 5" id="KW-0418">Kinase</keyword>
<gene>
    <name evidence="5" type="ORF">NVIE_005540</name>
</gene>
<evidence type="ECO:0000256" key="2">
    <source>
        <dbReference type="ARBA" id="ARBA00022679"/>
    </source>
</evidence>
<dbReference type="InterPro" id="IPR011611">
    <property type="entry name" value="PfkB_dom"/>
</dbReference>